<dbReference type="EMBL" id="MU001500">
    <property type="protein sequence ID" value="KAF2444652.1"/>
    <property type="molecule type" value="Genomic_DNA"/>
</dbReference>
<evidence type="ECO:0000313" key="1">
    <source>
        <dbReference type="EMBL" id="KAF2444652.1"/>
    </source>
</evidence>
<gene>
    <name evidence="1" type="ORF">P171DRAFT_431450</name>
</gene>
<dbReference type="Proteomes" id="UP000799764">
    <property type="component" value="Unassembled WGS sequence"/>
</dbReference>
<dbReference type="OrthoDB" id="5228066at2759"/>
<dbReference type="AlphaFoldDB" id="A0A9P4UCZ4"/>
<reference evidence="1" key="1">
    <citation type="journal article" date="2020" name="Stud. Mycol.">
        <title>101 Dothideomycetes genomes: a test case for predicting lifestyles and emergence of pathogens.</title>
        <authorList>
            <person name="Haridas S."/>
            <person name="Albert R."/>
            <person name="Binder M."/>
            <person name="Bloem J."/>
            <person name="Labutti K."/>
            <person name="Salamov A."/>
            <person name="Andreopoulos B."/>
            <person name="Baker S."/>
            <person name="Barry K."/>
            <person name="Bills G."/>
            <person name="Bluhm B."/>
            <person name="Cannon C."/>
            <person name="Castanera R."/>
            <person name="Culley D."/>
            <person name="Daum C."/>
            <person name="Ezra D."/>
            <person name="Gonzalez J."/>
            <person name="Henrissat B."/>
            <person name="Kuo A."/>
            <person name="Liang C."/>
            <person name="Lipzen A."/>
            <person name="Lutzoni F."/>
            <person name="Magnuson J."/>
            <person name="Mondo S."/>
            <person name="Nolan M."/>
            <person name="Ohm R."/>
            <person name="Pangilinan J."/>
            <person name="Park H.-J."/>
            <person name="Ramirez L."/>
            <person name="Alfaro M."/>
            <person name="Sun H."/>
            <person name="Tritt A."/>
            <person name="Yoshinaga Y."/>
            <person name="Zwiers L.-H."/>
            <person name="Turgeon B."/>
            <person name="Goodwin S."/>
            <person name="Spatafora J."/>
            <person name="Crous P."/>
            <person name="Grigoriev I."/>
        </authorList>
    </citation>
    <scope>NUCLEOTIDE SEQUENCE</scope>
    <source>
        <strain evidence="1">CBS 690.94</strain>
    </source>
</reference>
<evidence type="ECO:0000313" key="2">
    <source>
        <dbReference type="Proteomes" id="UP000799764"/>
    </source>
</evidence>
<comment type="caution">
    <text evidence="1">The sequence shown here is derived from an EMBL/GenBank/DDBJ whole genome shotgun (WGS) entry which is preliminary data.</text>
</comment>
<protein>
    <submittedName>
        <fullName evidence="1">Uncharacterized protein</fullName>
    </submittedName>
</protein>
<proteinExistence type="predicted"/>
<sequence length="106" mass="11591">MQEGELKCGECEIRAGPSTESIYKTSPPTNTLAIIVNISNAGGSLKVYKTADNQWGNVFVDKVGTEDCEDGNKIVIASWEADWWYRSLGETGIKYIVKKGIDAKST</sequence>
<accession>A0A9P4UCZ4</accession>
<name>A0A9P4UCZ4_9PLEO</name>
<keyword evidence="2" id="KW-1185">Reference proteome</keyword>
<organism evidence="1 2">
    <name type="scientific">Karstenula rhodostoma CBS 690.94</name>
    <dbReference type="NCBI Taxonomy" id="1392251"/>
    <lineage>
        <taxon>Eukaryota</taxon>
        <taxon>Fungi</taxon>
        <taxon>Dikarya</taxon>
        <taxon>Ascomycota</taxon>
        <taxon>Pezizomycotina</taxon>
        <taxon>Dothideomycetes</taxon>
        <taxon>Pleosporomycetidae</taxon>
        <taxon>Pleosporales</taxon>
        <taxon>Massarineae</taxon>
        <taxon>Didymosphaeriaceae</taxon>
        <taxon>Karstenula</taxon>
    </lineage>
</organism>